<evidence type="ECO:0000256" key="9">
    <source>
        <dbReference type="ARBA" id="ARBA00023211"/>
    </source>
</evidence>
<dbReference type="Gene3D" id="3.60.21.10">
    <property type="match status" value="1"/>
</dbReference>
<dbReference type="InterPro" id="IPR004843">
    <property type="entry name" value="Calcineurin-like_PHP"/>
</dbReference>
<feature type="chain" id="PRO_5043776465" description="Calcineurin-like phosphoesterase domain-containing protein" evidence="11">
    <location>
        <begin position="24"/>
        <end position="402"/>
    </location>
</feature>
<feature type="signal peptide" evidence="11">
    <location>
        <begin position="1"/>
        <end position="23"/>
    </location>
</feature>
<evidence type="ECO:0000256" key="6">
    <source>
        <dbReference type="ARBA" id="ARBA00022801"/>
    </source>
</evidence>
<comment type="cofactor">
    <cofactor evidence="1">
        <name>Mn(2+)</name>
        <dbReference type="ChEBI" id="CHEBI:29035"/>
    </cofactor>
</comment>
<dbReference type="GO" id="GO:0016020">
    <property type="term" value="C:membrane"/>
    <property type="evidence" value="ECO:0007669"/>
    <property type="project" value="UniProtKB-SubCell"/>
</dbReference>
<dbReference type="AlphaFoldDB" id="A0AAV9DQU4"/>
<dbReference type="Proteomes" id="UP001180020">
    <property type="component" value="Unassembled WGS sequence"/>
</dbReference>
<evidence type="ECO:0000256" key="2">
    <source>
        <dbReference type="ARBA" id="ARBA00004141"/>
    </source>
</evidence>
<comment type="caution">
    <text evidence="13">The sequence shown here is derived from an EMBL/GenBank/DDBJ whole genome shotgun (WGS) entry which is preliminary data.</text>
</comment>
<sequence length="402" mass="44150">MASAAAFTWRTALPLLIVAALVAFEEWVSIPSCEVSSGEGGGGDPKAGNLSGSEDLKLMVVADLLLMGSEAGPVTAYFRDFYTAKFFRKSLKMLDPDMLVILGDISARGSQLKSNKWSTILQQLQKILGPFLELPLHIILGDRDIGSCNKINANLVREIASNLPGLDSVGCGAFEISNISFVSVNTVPMLCGNNDLLFSVEKFIERESVDMIRSKIAVEEFQRPTESRGDFSTFHWRENDVPPGAGSVLLLHFPLHQVARSSCEVEVNKRTLWHYFRESFKILIDGAIVGAGPYELLKTLPQNATEYIIQALKPRIVFSAHTHQFCDHTHGDGIREVTVPTMTWAGKDQPGFVVAKFGQNKTVLVSHCSLASESHLLMVYVTALVLLASATFLVYSRNSEDI</sequence>
<evidence type="ECO:0000313" key="13">
    <source>
        <dbReference type="EMBL" id="KAK1302377.1"/>
    </source>
</evidence>
<evidence type="ECO:0000256" key="8">
    <source>
        <dbReference type="ARBA" id="ARBA00023136"/>
    </source>
</evidence>
<feature type="domain" description="Calcineurin-like phosphoesterase" evidence="12">
    <location>
        <begin position="57"/>
        <end position="324"/>
    </location>
</feature>
<evidence type="ECO:0000256" key="3">
    <source>
        <dbReference type="ARBA" id="ARBA00008895"/>
    </source>
</evidence>
<dbReference type="SUPFAM" id="SSF56300">
    <property type="entry name" value="Metallo-dependent phosphatases"/>
    <property type="match status" value="1"/>
</dbReference>
<dbReference type="InterPro" id="IPR029052">
    <property type="entry name" value="Metallo-depent_PP-like"/>
</dbReference>
<protein>
    <recommendedName>
        <fullName evidence="12">Calcineurin-like phosphoesterase domain-containing protein</fullName>
    </recommendedName>
</protein>
<organism evidence="13 14">
    <name type="scientific">Acorus calamus</name>
    <name type="common">Sweet flag</name>
    <dbReference type="NCBI Taxonomy" id="4465"/>
    <lineage>
        <taxon>Eukaryota</taxon>
        <taxon>Viridiplantae</taxon>
        <taxon>Streptophyta</taxon>
        <taxon>Embryophyta</taxon>
        <taxon>Tracheophyta</taxon>
        <taxon>Spermatophyta</taxon>
        <taxon>Magnoliopsida</taxon>
        <taxon>Liliopsida</taxon>
        <taxon>Acoraceae</taxon>
        <taxon>Acorus</taxon>
    </lineage>
</organism>
<keyword evidence="8 10" id="KW-0472">Membrane</keyword>
<keyword evidence="9" id="KW-0464">Manganese</keyword>
<keyword evidence="6" id="KW-0378">Hydrolase</keyword>
<proteinExistence type="inferred from homology"/>
<dbReference type="GO" id="GO:0016787">
    <property type="term" value="F:hydrolase activity"/>
    <property type="evidence" value="ECO:0007669"/>
    <property type="project" value="UniProtKB-KW"/>
</dbReference>
<feature type="transmembrane region" description="Helical" evidence="10">
    <location>
        <begin position="376"/>
        <end position="395"/>
    </location>
</feature>
<evidence type="ECO:0000256" key="1">
    <source>
        <dbReference type="ARBA" id="ARBA00001936"/>
    </source>
</evidence>
<evidence type="ECO:0000259" key="12">
    <source>
        <dbReference type="Pfam" id="PF00149"/>
    </source>
</evidence>
<reference evidence="13" key="1">
    <citation type="journal article" date="2023" name="Nat. Commun.">
        <title>Diploid and tetraploid genomes of Acorus and the evolution of monocots.</title>
        <authorList>
            <person name="Ma L."/>
            <person name="Liu K.W."/>
            <person name="Li Z."/>
            <person name="Hsiao Y.Y."/>
            <person name="Qi Y."/>
            <person name="Fu T."/>
            <person name="Tang G.D."/>
            <person name="Zhang D."/>
            <person name="Sun W.H."/>
            <person name="Liu D.K."/>
            <person name="Li Y."/>
            <person name="Chen G.Z."/>
            <person name="Liu X.D."/>
            <person name="Liao X.Y."/>
            <person name="Jiang Y.T."/>
            <person name="Yu X."/>
            <person name="Hao Y."/>
            <person name="Huang J."/>
            <person name="Zhao X.W."/>
            <person name="Ke S."/>
            <person name="Chen Y.Y."/>
            <person name="Wu W.L."/>
            <person name="Hsu J.L."/>
            <person name="Lin Y.F."/>
            <person name="Huang M.D."/>
            <person name="Li C.Y."/>
            <person name="Huang L."/>
            <person name="Wang Z.W."/>
            <person name="Zhao X."/>
            <person name="Zhong W.Y."/>
            <person name="Peng D.H."/>
            <person name="Ahmad S."/>
            <person name="Lan S."/>
            <person name="Zhang J.S."/>
            <person name="Tsai W.C."/>
            <person name="Van de Peer Y."/>
            <person name="Liu Z.J."/>
        </authorList>
    </citation>
    <scope>NUCLEOTIDE SEQUENCE</scope>
    <source>
        <strain evidence="13">CP</strain>
    </source>
</reference>
<comment type="similarity">
    <text evidence="3">Belongs to the metallophosphoesterase superfamily. MPPE1 family.</text>
</comment>
<comment type="subcellular location">
    <subcellularLocation>
        <location evidence="2">Membrane</location>
        <topology evidence="2">Multi-pass membrane protein</topology>
    </subcellularLocation>
</comment>
<keyword evidence="4 10" id="KW-0812">Transmembrane</keyword>
<keyword evidence="14" id="KW-1185">Reference proteome</keyword>
<name>A0AAV9DQU4_ACOCL</name>
<dbReference type="GO" id="GO:0006506">
    <property type="term" value="P:GPI anchor biosynthetic process"/>
    <property type="evidence" value="ECO:0007669"/>
    <property type="project" value="InterPro"/>
</dbReference>
<keyword evidence="5" id="KW-0479">Metal-binding</keyword>
<evidence type="ECO:0000256" key="10">
    <source>
        <dbReference type="SAM" id="Phobius"/>
    </source>
</evidence>
<keyword evidence="11" id="KW-0732">Signal</keyword>
<dbReference type="PANTHER" id="PTHR13315">
    <property type="entry name" value="METALLO PHOSPHOESTERASE RELATED"/>
    <property type="match status" value="1"/>
</dbReference>
<evidence type="ECO:0000256" key="7">
    <source>
        <dbReference type="ARBA" id="ARBA00022989"/>
    </source>
</evidence>
<reference evidence="13" key="2">
    <citation type="submission" date="2023-06" db="EMBL/GenBank/DDBJ databases">
        <authorList>
            <person name="Ma L."/>
            <person name="Liu K.-W."/>
            <person name="Li Z."/>
            <person name="Hsiao Y.-Y."/>
            <person name="Qi Y."/>
            <person name="Fu T."/>
            <person name="Tang G."/>
            <person name="Zhang D."/>
            <person name="Sun W.-H."/>
            <person name="Liu D.-K."/>
            <person name="Li Y."/>
            <person name="Chen G.-Z."/>
            <person name="Liu X.-D."/>
            <person name="Liao X.-Y."/>
            <person name="Jiang Y.-T."/>
            <person name="Yu X."/>
            <person name="Hao Y."/>
            <person name="Huang J."/>
            <person name="Zhao X.-W."/>
            <person name="Ke S."/>
            <person name="Chen Y.-Y."/>
            <person name="Wu W.-L."/>
            <person name="Hsu J.-L."/>
            <person name="Lin Y.-F."/>
            <person name="Huang M.-D."/>
            <person name="Li C.-Y."/>
            <person name="Huang L."/>
            <person name="Wang Z.-W."/>
            <person name="Zhao X."/>
            <person name="Zhong W.-Y."/>
            <person name="Peng D.-H."/>
            <person name="Ahmad S."/>
            <person name="Lan S."/>
            <person name="Zhang J.-S."/>
            <person name="Tsai W.-C."/>
            <person name="Van De Peer Y."/>
            <person name="Liu Z.-J."/>
        </authorList>
    </citation>
    <scope>NUCLEOTIDE SEQUENCE</scope>
    <source>
        <strain evidence="13">CP</strain>
        <tissue evidence="13">Leaves</tissue>
    </source>
</reference>
<dbReference type="Pfam" id="PF00149">
    <property type="entry name" value="Metallophos"/>
    <property type="match status" value="1"/>
</dbReference>
<dbReference type="EMBL" id="JAUJYO010000012">
    <property type="protein sequence ID" value="KAK1302377.1"/>
    <property type="molecule type" value="Genomic_DNA"/>
</dbReference>
<evidence type="ECO:0000256" key="5">
    <source>
        <dbReference type="ARBA" id="ARBA00022723"/>
    </source>
</evidence>
<dbReference type="PANTHER" id="PTHR13315:SF0">
    <property type="entry name" value="METALLOPHOSPHOESTERASE 1"/>
    <property type="match status" value="1"/>
</dbReference>
<keyword evidence="7 10" id="KW-1133">Transmembrane helix</keyword>
<evidence type="ECO:0000256" key="11">
    <source>
        <dbReference type="SAM" id="SignalP"/>
    </source>
</evidence>
<evidence type="ECO:0000313" key="14">
    <source>
        <dbReference type="Proteomes" id="UP001180020"/>
    </source>
</evidence>
<dbReference type="InterPro" id="IPR033308">
    <property type="entry name" value="PGAP5/Cdc1/Ted1"/>
</dbReference>
<evidence type="ECO:0000256" key="4">
    <source>
        <dbReference type="ARBA" id="ARBA00022692"/>
    </source>
</evidence>
<dbReference type="GO" id="GO:0046872">
    <property type="term" value="F:metal ion binding"/>
    <property type="evidence" value="ECO:0007669"/>
    <property type="project" value="UniProtKB-KW"/>
</dbReference>
<accession>A0AAV9DQU4</accession>
<gene>
    <name evidence="13" type="ORF">QJS10_CPB12g01218</name>
</gene>